<keyword evidence="3" id="KW-0285">Flavoprotein</keyword>
<keyword evidence="4" id="KW-0274">FAD</keyword>
<keyword evidence="9" id="KW-1185">Reference proteome</keyword>
<dbReference type="Proteomes" id="UP000799753">
    <property type="component" value="Unassembled WGS sequence"/>
</dbReference>
<evidence type="ECO:0000313" key="9">
    <source>
        <dbReference type="Proteomes" id="UP000799753"/>
    </source>
</evidence>
<comment type="similarity">
    <text evidence="2">Belongs to the FAD-binding monooxygenase family.</text>
</comment>
<dbReference type="OrthoDB" id="66881at2759"/>
<sequence length="636" mass="71235">MTSYQDEGLLAVDALQVEQRYGEERAKRLRPEGDSQFIDISHSPEHQSFLDDPWVDPKTIKDVKSLFPDGRCKMLILGAGMGGLVYAVRMIQAGVKPEDIRVVDLAGGFGGTWYWNRYPGLSCDIESYSYFPLLEETGYVPKHRYSYGEEIRGYANLIAEKWGISENAAFQTKATKLVWYADSKEWTAKLEQKRNGEQPQELDVRAEYVVTVNGALNWAKLPGIPGLLDFKGDIFHAARWNYSATGGSPADPSLTKLEGKRVAIIGTGCTAVQIIPHLAQWAKQLYVVQRTPASVDNREQKETDEEWFHKEIAASPGWQRERMRNFHQHFTPEKQPEKNLIDDAWTHAQGLIGLTGTTHGPKTPDELPAYIKKLRELDLPRQNRIRKRVEEEVHDPELAKRLQAWYPSWCKRPVIHADYLTTFNRENVTLIDTEGKGLDSITSDSIVSGDKSYPVDIIICATGFRAPFTGTPAEKANAAFIGRDGISMSEAWGQKGPLTQHAVLDQNFPNLFLSGPWQGCNSPNYLFGVDTHAKHAAYIYAESQRRAAGKKFAVSPTPEAAENWSMQVAMHSLPMGAIIGCTPSYFNVEGGLDQVPPEMQMIMARSGLWGSGIEDFIDIVEAWRKEGSMQGIQVEV</sequence>
<accession>A0A6A6RFR3</accession>
<dbReference type="PANTHER" id="PTHR43098">
    <property type="entry name" value="L-ORNITHINE N(5)-MONOOXYGENASE-RELATED"/>
    <property type="match status" value="1"/>
</dbReference>
<comment type="cofactor">
    <cofactor evidence="1">
        <name>FAD</name>
        <dbReference type="ChEBI" id="CHEBI:57692"/>
    </cofactor>
</comment>
<evidence type="ECO:0000256" key="2">
    <source>
        <dbReference type="ARBA" id="ARBA00010139"/>
    </source>
</evidence>
<evidence type="ECO:0000256" key="5">
    <source>
        <dbReference type="ARBA" id="ARBA00022857"/>
    </source>
</evidence>
<gene>
    <name evidence="8" type="ORF">P280DRAFT_414394</name>
</gene>
<dbReference type="PANTHER" id="PTHR43098:SF2">
    <property type="entry name" value="FAD-BINDING MONOOXYGENASE AUSB-RELATED"/>
    <property type="match status" value="1"/>
</dbReference>
<evidence type="ECO:0000256" key="1">
    <source>
        <dbReference type="ARBA" id="ARBA00001974"/>
    </source>
</evidence>
<organism evidence="8 9">
    <name type="scientific">Massarina eburnea CBS 473.64</name>
    <dbReference type="NCBI Taxonomy" id="1395130"/>
    <lineage>
        <taxon>Eukaryota</taxon>
        <taxon>Fungi</taxon>
        <taxon>Dikarya</taxon>
        <taxon>Ascomycota</taxon>
        <taxon>Pezizomycotina</taxon>
        <taxon>Dothideomycetes</taxon>
        <taxon>Pleosporomycetidae</taxon>
        <taxon>Pleosporales</taxon>
        <taxon>Massarineae</taxon>
        <taxon>Massarinaceae</taxon>
        <taxon>Massarina</taxon>
    </lineage>
</organism>
<evidence type="ECO:0000256" key="3">
    <source>
        <dbReference type="ARBA" id="ARBA00022630"/>
    </source>
</evidence>
<dbReference type="EMBL" id="MU006858">
    <property type="protein sequence ID" value="KAF2634160.1"/>
    <property type="molecule type" value="Genomic_DNA"/>
</dbReference>
<dbReference type="Gene3D" id="3.50.50.60">
    <property type="entry name" value="FAD/NAD(P)-binding domain"/>
    <property type="match status" value="3"/>
</dbReference>
<reference evidence="8" key="1">
    <citation type="journal article" date="2020" name="Stud. Mycol.">
        <title>101 Dothideomycetes genomes: a test case for predicting lifestyles and emergence of pathogens.</title>
        <authorList>
            <person name="Haridas S."/>
            <person name="Albert R."/>
            <person name="Binder M."/>
            <person name="Bloem J."/>
            <person name="Labutti K."/>
            <person name="Salamov A."/>
            <person name="Andreopoulos B."/>
            <person name="Baker S."/>
            <person name="Barry K."/>
            <person name="Bills G."/>
            <person name="Bluhm B."/>
            <person name="Cannon C."/>
            <person name="Castanera R."/>
            <person name="Culley D."/>
            <person name="Daum C."/>
            <person name="Ezra D."/>
            <person name="Gonzalez J."/>
            <person name="Henrissat B."/>
            <person name="Kuo A."/>
            <person name="Liang C."/>
            <person name="Lipzen A."/>
            <person name="Lutzoni F."/>
            <person name="Magnuson J."/>
            <person name="Mondo S."/>
            <person name="Nolan M."/>
            <person name="Ohm R."/>
            <person name="Pangilinan J."/>
            <person name="Park H.-J."/>
            <person name="Ramirez L."/>
            <person name="Alfaro M."/>
            <person name="Sun H."/>
            <person name="Tritt A."/>
            <person name="Yoshinaga Y."/>
            <person name="Zwiers L.-H."/>
            <person name="Turgeon B."/>
            <person name="Goodwin S."/>
            <person name="Spatafora J."/>
            <person name="Crous P."/>
            <person name="Grigoriev I."/>
        </authorList>
    </citation>
    <scope>NUCLEOTIDE SEQUENCE</scope>
    <source>
        <strain evidence="8">CBS 473.64</strain>
    </source>
</reference>
<evidence type="ECO:0000256" key="4">
    <source>
        <dbReference type="ARBA" id="ARBA00022827"/>
    </source>
</evidence>
<proteinExistence type="inferred from homology"/>
<protein>
    <submittedName>
        <fullName evidence="8">FAD/NAD(P)-binding domain-containing protein</fullName>
    </submittedName>
</protein>
<feature type="domain" description="FAD/NAD(P)-binding" evidence="7">
    <location>
        <begin position="73"/>
        <end position="299"/>
    </location>
</feature>
<dbReference type="AlphaFoldDB" id="A0A6A6RFR3"/>
<dbReference type="InterPro" id="IPR036188">
    <property type="entry name" value="FAD/NAD-bd_sf"/>
</dbReference>
<dbReference type="GO" id="GO:0016491">
    <property type="term" value="F:oxidoreductase activity"/>
    <property type="evidence" value="ECO:0007669"/>
    <property type="project" value="UniProtKB-KW"/>
</dbReference>
<keyword evidence="6" id="KW-0560">Oxidoreductase</keyword>
<dbReference type="Pfam" id="PF07992">
    <property type="entry name" value="Pyr_redox_2"/>
    <property type="match status" value="1"/>
</dbReference>
<evidence type="ECO:0000259" key="7">
    <source>
        <dbReference type="Pfam" id="PF07992"/>
    </source>
</evidence>
<dbReference type="InterPro" id="IPR023753">
    <property type="entry name" value="FAD/NAD-binding_dom"/>
</dbReference>
<evidence type="ECO:0000313" key="8">
    <source>
        <dbReference type="EMBL" id="KAF2634160.1"/>
    </source>
</evidence>
<dbReference type="InterPro" id="IPR050775">
    <property type="entry name" value="FAD-binding_Monooxygenases"/>
</dbReference>
<dbReference type="SUPFAM" id="SSF51905">
    <property type="entry name" value="FAD/NAD(P)-binding domain"/>
    <property type="match status" value="1"/>
</dbReference>
<name>A0A6A6RFR3_9PLEO</name>
<keyword evidence="5" id="KW-0521">NADP</keyword>
<evidence type="ECO:0000256" key="6">
    <source>
        <dbReference type="ARBA" id="ARBA00023002"/>
    </source>
</evidence>